<keyword evidence="1" id="KW-0472">Membrane</keyword>
<name>A0A7G9ZAW7_9EURY</name>
<keyword evidence="1" id="KW-1133">Transmembrane helix</keyword>
<proteinExistence type="predicted"/>
<feature type="transmembrane region" description="Helical" evidence="1">
    <location>
        <begin position="12"/>
        <end position="32"/>
    </location>
</feature>
<reference evidence="2" key="1">
    <citation type="submission" date="2020-06" db="EMBL/GenBank/DDBJ databases">
        <title>Unique genomic features of the anaerobic methanotrophic archaea.</title>
        <authorList>
            <person name="Chadwick G.L."/>
            <person name="Skennerton C.T."/>
            <person name="Laso-Perez R."/>
            <person name="Leu A.O."/>
            <person name="Speth D.R."/>
            <person name="Yu H."/>
            <person name="Morgan-Lang C."/>
            <person name="Hatzenpichler R."/>
            <person name="Goudeau D."/>
            <person name="Malmstrom R."/>
            <person name="Brazelton W.J."/>
            <person name="Woyke T."/>
            <person name="Hallam S.J."/>
            <person name="Tyson G.W."/>
            <person name="Wegener G."/>
            <person name="Boetius A."/>
            <person name="Orphan V."/>
        </authorList>
    </citation>
    <scope>NUCLEOTIDE SEQUENCE</scope>
</reference>
<dbReference type="EMBL" id="MT631687">
    <property type="protein sequence ID" value="QNO57401.1"/>
    <property type="molecule type" value="Genomic_DNA"/>
</dbReference>
<gene>
    <name evidence="2" type="ORF">MLPLCDNK_00023</name>
</gene>
<accession>A0A7G9ZAW7</accession>
<protein>
    <submittedName>
        <fullName evidence="2">Uncharacterized protein</fullName>
    </submittedName>
</protein>
<evidence type="ECO:0000313" key="2">
    <source>
        <dbReference type="EMBL" id="QNO57401.1"/>
    </source>
</evidence>
<sequence length="64" mass="7001">MGAGLPKSCLALAILIAIEVSFILLTSLEHGLKFGVKKVRSRKKNDAPVQKYAGYLYNLHLSKS</sequence>
<organism evidence="2">
    <name type="scientific">Candidatus Methanophaga sp. ANME-1 ERB7</name>
    <dbReference type="NCBI Taxonomy" id="2759913"/>
    <lineage>
        <taxon>Archaea</taxon>
        <taxon>Methanobacteriati</taxon>
        <taxon>Methanobacteriota</taxon>
        <taxon>Stenosarchaea group</taxon>
        <taxon>Methanomicrobia</taxon>
        <taxon>Candidatus Methanophagales</taxon>
        <taxon>Candidatus Methanophagaceae</taxon>
        <taxon>Candidatus Methanophaga</taxon>
    </lineage>
</organism>
<keyword evidence="1" id="KW-0812">Transmembrane</keyword>
<dbReference type="AlphaFoldDB" id="A0A7G9ZAW7"/>
<evidence type="ECO:0000256" key="1">
    <source>
        <dbReference type="SAM" id="Phobius"/>
    </source>
</evidence>